<evidence type="ECO:0000256" key="3">
    <source>
        <dbReference type="ARBA" id="ARBA00022821"/>
    </source>
</evidence>
<keyword evidence="7" id="KW-0812">Transmembrane</keyword>
<dbReference type="AlphaFoldDB" id="A0A8K0N5T9"/>
<dbReference type="PANTHER" id="PTHR43670">
    <property type="entry name" value="HEAT SHOCK PROTEIN 26"/>
    <property type="match status" value="1"/>
</dbReference>
<dbReference type="PROSITE" id="PS01031">
    <property type="entry name" value="SHSP"/>
    <property type="match status" value="1"/>
</dbReference>
<protein>
    <submittedName>
        <fullName evidence="9">Inactive protein RESTRICTED TEV MOVEMENT 2</fullName>
    </submittedName>
</protein>
<dbReference type="EMBL" id="CM017879">
    <property type="protein sequence ID" value="KAG1358695.1"/>
    <property type="molecule type" value="Genomic_DNA"/>
</dbReference>
<comment type="subcellular location">
    <subcellularLocation>
        <location evidence="1">Cell membrane</location>
        <topology evidence="1">Single-pass membrane protein</topology>
    </subcellularLocation>
</comment>
<name>A0A8K0N5T9_COCNU</name>
<comment type="similarity">
    <text evidence="4 5">Belongs to the small heat shock protein (HSP20) family.</text>
</comment>
<dbReference type="Gene3D" id="2.60.40.790">
    <property type="match status" value="1"/>
</dbReference>
<dbReference type="Pfam" id="PF00011">
    <property type="entry name" value="HSP20"/>
    <property type="match status" value="1"/>
</dbReference>
<evidence type="ECO:0000313" key="9">
    <source>
        <dbReference type="EMBL" id="KAG1358695.1"/>
    </source>
</evidence>
<dbReference type="GO" id="GO:0006952">
    <property type="term" value="P:defense response"/>
    <property type="evidence" value="ECO:0007669"/>
    <property type="project" value="UniProtKB-KW"/>
</dbReference>
<dbReference type="GO" id="GO:0005886">
    <property type="term" value="C:plasma membrane"/>
    <property type="evidence" value="ECO:0007669"/>
    <property type="project" value="UniProtKB-SubCell"/>
</dbReference>
<proteinExistence type="inferred from homology"/>
<sequence>MRYRKEQIKVQIDRYGKLKIVGERPLEGNRWSRFRKEFQVPENCNRSEIRAKFENGHLNVLLPITEVKGQEQPAEAPQEPKESQKPAAEPKPSTGQDDMNHKATVKPNGVAKKQEDEKKGEPVGAKKDAQKEGEKEKDQTEEKKHEEKVTGAVGHEEGGKGDAVPDGRKKEEVSEPAANGNGGNGERKLKHKLDELGLDFDKQKQILVNGIVAAVLLVGLGWYLTHKLSPMEERGH</sequence>
<keyword evidence="3" id="KW-0611">Plant defense</keyword>
<keyword evidence="7" id="KW-0472">Membrane</keyword>
<keyword evidence="10" id="KW-1185">Reference proteome</keyword>
<evidence type="ECO:0000256" key="4">
    <source>
        <dbReference type="PROSITE-ProRule" id="PRU00285"/>
    </source>
</evidence>
<evidence type="ECO:0000256" key="7">
    <source>
        <dbReference type="SAM" id="Phobius"/>
    </source>
</evidence>
<feature type="compositionally biased region" description="Basic and acidic residues" evidence="6">
    <location>
        <begin position="112"/>
        <end position="173"/>
    </location>
</feature>
<evidence type="ECO:0000256" key="5">
    <source>
        <dbReference type="RuleBase" id="RU003616"/>
    </source>
</evidence>
<dbReference type="PANTHER" id="PTHR43670:SF118">
    <property type="entry name" value="HSP20_ALPHA CRYSTALLIN FAMILY PROTEIN"/>
    <property type="match status" value="1"/>
</dbReference>
<comment type="caution">
    <text evidence="9">The sequence shown here is derived from an EMBL/GenBank/DDBJ whole genome shotgun (WGS) entry which is preliminary data.</text>
</comment>
<dbReference type="InterPro" id="IPR002068">
    <property type="entry name" value="A-crystallin/Hsp20_dom"/>
</dbReference>
<keyword evidence="2" id="KW-1003">Cell membrane</keyword>
<dbReference type="OrthoDB" id="1431247at2759"/>
<feature type="transmembrane region" description="Helical" evidence="7">
    <location>
        <begin position="206"/>
        <end position="224"/>
    </location>
</feature>
<gene>
    <name evidence="9" type="ORF">COCNU_08G001410</name>
</gene>
<feature type="domain" description="SHSP" evidence="8">
    <location>
        <begin position="1"/>
        <end position="79"/>
    </location>
</feature>
<dbReference type="CDD" id="cd06464">
    <property type="entry name" value="ACD_sHsps-like"/>
    <property type="match status" value="1"/>
</dbReference>
<dbReference type="SUPFAM" id="SSF49764">
    <property type="entry name" value="HSP20-like chaperones"/>
    <property type="match status" value="1"/>
</dbReference>
<evidence type="ECO:0000256" key="1">
    <source>
        <dbReference type="ARBA" id="ARBA00004162"/>
    </source>
</evidence>
<evidence type="ECO:0000256" key="6">
    <source>
        <dbReference type="SAM" id="MobiDB-lite"/>
    </source>
</evidence>
<dbReference type="GO" id="GO:0034605">
    <property type="term" value="P:cellular response to heat"/>
    <property type="evidence" value="ECO:0007669"/>
    <property type="project" value="TreeGrafter"/>
</dbReference>
<feature type="region of interest" description="Disordered" evidence="6">
    <location>
        <begin position="64"/>
        <end position="188"/>
    </location>
</feature>
<dbReference type="Proteomes" id="UP000797356">
    <property type="component" value="Chromosome 8"/>
</dbReference>
<reference evidence="9" key="2">
    <citation type="submission" date="2019-07" db="EMBL/GenBank/DDBJ databases">
        <authorList>
            <person name="Yang Y."/>
            <person name="Bocs S."/>
            <person name="Baudouin L."/>
        </authorList>
    </citation>
    <scope>NUCLEOTIDE SEQUENCE</scope>
    <source>
        <tissue evidence="9">Spear leaf of Hainan Tall coconut</tissue>
    </source>
</reference>
<organism evidence="9 10">
    <name type="scientific">Cocos nucifera</name>
    <name type="common">Coconut palm</name>
    <dbReference type="NCBI Taxonomy" id="13894"/>
    <lineage>
        <taxon>Eukaryota</taxon>
        <taxon>Viridiplantae</taxon>
        <taxon>Streptophyta</taxon>
        <taxon>Embryophyta</taxon>
        <taxon>Tracheophyta</taxon>
        <taxon>Spermatophyta</taxon>
        <taxon>Magnoliopsida</taxon>
        <taxon>Liliopsida</taxon>
        <taxon>Arecaceae</taxon>
        <taxon>Arecoideae</taxon>
        <taxon>Cocoseae</taxon>
        <taxon>Attaleinae</taxon>
        <taxon>Cocos</taxon>
    </lineage>
</organism>
<keyword evidence="7" id="KW-1133">Transmembrane helix</keyword>
<accession>A0A8K0N5T9</accession>
<evidence type="ECO:0000259" key="8">
    <source>
        <dbReference type="PROSITE" id="PS01031"/>
    </source>
</evidence>
<reference evidence="9" key="1">
    <citation type="journal article" date="2017" name="Gigascience">
        <title>The genome draft of coconut (Cocos nucifera).</title>
        <authorList>
            <person name="Xiao Y."/>
            <person name="Xu P."/>
            <person name="Fan H."/>
            <person name="Baudouin L."/>
            <person name="Xia W."/>
            <person name="Bocs S."/>
            <person name="Xu J."/>
            <person name="Li Q."/>
            <person name="Guo A."/>
            <person name="Zhou L."/>
            <person name="Li J."/>
            <person name="Wu Y."/>
            <person name="Ma Z."/>
            <person name="Armero A."/>
            <person name="Issali A.E."/>
            <person name="Liu N."/>
            <person name="Peng M."/>
            <person name="Yang Y."/>
        </authorList>
    </citation>
    <scope>NUCLEOTIDE SEQUENCE</scope>
    <source>
        <tissue evidence="9">Spear leaf of Hainan Tall coconut</tissue>
    </source>
</reference>
<evidence type="ECO:0000256" key="2">
    <source>
        <dbReference type="ARBA" id="ARBA00022475"/>
    </source>
</evidence>
<evidence type="ECO:0000313" key="10">
    <source>
        <dbReference type="Proteomes" id="UP000797356"/>
    </source>
</evidence>
<dbReference type="InterPro" id="IPR008978">
    <property type="entry name" value="HSP20-like_chaperone"/>
</dbReference>